<keyword evidence="2" id="KW-1185">Reference proteome</keyword>
<comment type="caution">
    <text evidence="1">The sequence shown here is derived from an EMBL/GenBank/DDBJ whole genome shotgun (WGS) entry which is preliminary data.</text>
</comment>
<gene>
    <name evidence="1" type="ORF">Vadar_013455</name>
</gene>
<protein>
    <submittedName>
        <fullName evidence="1">Uncharacterized protein</fullName>
    </submittedName>
</protein>
<reference evidence="1 2" key="1">
    <citation type="journal article" date="2021" name="Hortic Res">
        <title>High-quality reference genome and annotation aids understanding of berry development for evergreen blueberry (Vaccinium darrowii).</title>
        <authorList>
            <person name="Yu J."/>
            <person name="Hulse-Kemp A.M."/>
            <person name="Babiker E."/>
            <person name="Staton M."/>
        </authorList>
    </citation>
    <scope>NUCLEOTIDE SEQUENCE [LARGE SCALE GENOMIC DNA]</scope>
    <source>
        <strain evidence="2">cv. NJ 8807/NJ 8810</strain>
        <tissue evidence="1">Young leaf</tissue>
    </source>
</reference>
<accession>A0ACB7ZBI7</accession>
<dbReference type="Proteomes" id="UP000828048">
    <property type="component" value="Chromosome 12"/>
</dbReference>
<organism evidence="1 2">
    <name type="scientific">Vaccinium darrowii</name>
    <dbReference type="NCBI Taxonomy" id="229202"/>
    <lineage>
        <taxon>Eukaryota</taxon>
        <taxon>Viridiplantae</taxon>
        <taxon>Streptophyta</taxon>
        <taxon>Embryophyta</taxon>
        <taxon>Tracheophyta</taxon>
        <taxon>Spermatophyta</taxon>
        <taxon>Magnoliopsida</taxon>
        <taxon>eudicotyledons</taxon>
        <taxon>Gunneridae</taxon>
        <taxon>Pentapetalae</taxon>
        <taxon>asterids</taxon>
        <taxon>Ericales</taxon>
        <taxon>Ericaceae</taxon>
        <taxon>Vaccinioideae</taxon>
        <taxon>Vaccinieae</taxon>
        <taxon>Vaccinium</taxon>
    </lineage>
</organism>
<sequence length="422" mass="47747">MNNDSKLSIFETLNKINEGDRIESPGPHVLHKDFDLNHAVLSDSEEAEFDYSNDVYKELRKSCRFDPVYYSENEVSEQFEDENVGSNCDEDDDDDDDDADGSRENKEGDEFEDGDEALHARMSHEPFNGKKRKHDVIITDASPVSAYDPIRDVLDSSGGISILNHLHGKSGFSKRMYPVEKSMSIQALLRKADWEKERNDLAPTHLLGSSIVIPIASEFETRREFEKEFSPLINDNRVVGVQEKDDARLSELKQPLKVKKPRHPGKGRRKIEMKRLEDKSKRLVTFVKRRDGLFKKMQALCTMCGAQATVLTFSEAQNAYVFGNPSVNSVVERYLTETSVADTAVNKCCNNEQVKEIKDKYAEALVRLDEEKQHGLILDKVLAVAEGGEPTEDLGSDEVELIRALMKEVVHKESSWVGGFNN</sequence>
<dbReference type="EMBL" id="CM037162">
    <property type="protein sequence ID" value="KAH7863110.1"/>
    <property type="molecule type" value="Genomic_DNA"/>
</dbReference>
<proteinExistence type="predicted"/>
<evidence type="ECO:0000313" key="1">
    <source>
        <dbReference type="EMBL" id="KAH7863110.1"/>
    </source>
</evidence>
<name>A0ACB7ZBI7_9ERIC</name>
<evidence type="ECO:0000313" key="2">
    <source>
        <dbReference type="Proteomes" id="UP000828048"/>
    </source>
</evidence>